<evidence type="ECO:0000256" key="1">
    <source>
        <dbReference type="SAM" id="MobiDB-lite"/>
    </source>
</evidence>
<keyword evidence="3" id="KW-1185">Reference proteome</keyword>
<reference evidence="2 3" key="1">
    <citation type="submission" date="2008-07" db="EMBL/GenBank/DDBJ databases">
        <authorList>
            <person name="El-Sayed N."/>
            <person name="Caler E."/>
            <person name="Inman J."/>
            <person name="Amedeo P."/>
            <person name="Hass B."/>
            <person name="Wortman J."/>
        </authorList>
    </citation>
    <scope>NUCLEOTIDE SEQUENCE [LARGE SCALE GENOMIC DNA]</scope>
    <source>
        <strain evidence="3">ATCC 50983 / TXsc</strain>
    </source>
</reference>
<feature type="region of interest" description="Disordered" evidence="1">
    <location>
        <begin position="943"/>
        <end position="996"/>
    </location>
</feature>
<dbReference type="RefSeq" id="XP_002776907.1">
    <property type="nucleotide sequence ID" value="XM_002776861.1"/>
</dbReference>
<accession>C5L3Z4</accession>
<dbReference type="OrthoDB" id="1658288at2759"/>
<dbReference type="GeneID" id="9042790"/>
<organism evidence="3">
    <name type="scientific">Perkinsus marinus (strain ATCC 50983 / TXsc)</name>
    <dbReference type="NCBI Taxonomy" id="423536"/>
    <lineage>
        <taxon>Eukaryota</taxon>
        <taxon>Sar</taxon>
        <taxon>Alveolata</taxon>
        <taxon>Perkinsozoa</taxon>
        <taxon>Perkinsea</taxon>
        <taxon>Perkinsida</taxon>
        <taxon>Perkinsidae</taxon>
        <taxon>Perkinsus</taxon>
    </lineage>
</organism>
<proteinExistence type="predicted"/>
<evidence type="ECO:0000313" key="3">
    <source>
        <dbReference type="Proteomes" id="UP000007800"/>
    </source>
</evidence>
<evidence type="ECO:0000313" key="2">
    <source>
        <dbReference type="EMBL" id="EER08723.1"/>
    </source>
</evidence>
<sequence>MLVSIASVYVFTTQCFALKKFFNIVMCHDFSKDEQPMPETAFAVTPPNKIDVSHEGCSPLRLMQSAKVSIGLLLASGIRRIPGIGLGIASGKDTNALLEVTVSRNAMESVKVMLTKPVALYDIKRALRNYNDIAARPQRRSFRGRVLSLATWGFEIMERLARSLPSLSTHGALRLSFSGFVSFAGGLIRLPFRNIVVPEEIIPLPLARLDLVGYFATAAGNHMCVQSNHSKVKMEEEPDEFVRMLSDLVVEAKFSAVSRFLVPEVEIATIMGDLSVITTKIFQKAGESKVLYMRAAATYHSDCGDGGMSISLDELKLREDSASILKARWTGSKVDRLRKDAPLMGKLSVEMSGVSMLSQSAEMVVEYCNPVVKGCVHCPIEISNLAISGTTELRVEASSIAKLLDDITENVKIEPDVHLEYSSTLSLSKGLIDDGLAKVYGSARNFEICGRIEADEKTLETSEWVVISAVARTDNAFPFAVSTVVPLPVFPELNMSSSDKVTIAGSARLTASGAFRVSKKGVTCDDSVVDVEVSNPVRAKFLRREVVLPSRTHLKALIRMLHVGYDGLAQTDMVLVLDETYLHFSGCDGDGTAALRLRPVTLPISISPVGGLDCGETIIGALLRPDIRGAVFLNTMEKVRAGQEDEFLRGLRDDLDGVIKVLVPSLHSFIWRIVDEVKRAKRVLEEEKVTAPLDVIPNSKLGRLVSLILFKDDSRTQRISSIVQQVTEGDGLDKTACRELIEEWKKMFLPLKITAGCEAEEGSSNSEDSTDGGEMEANPLWQRYELDPTEFILFVLGKILAPTEPIEAPGLKPPKWQDPVSTDPSIRVEGLDRLPSASDLYNGDRRAADVATYLRTAQVAWLLEHADEFGYSHEEKRKLEYVLSLKHFAFSIFENYGGLAFVPQSRVVGLFLADVARVEQELAKRQGFDSMKAALEWQQLREEAASERERSTSADIGRSSSGDTLELRSARSGSVSDGYSTCSSGEGEDSTMEEEPQFTEGGFIPQGFLHRMTLQMKPVDHEVATGRSPDRFLGEAFSFSGALTRTWRCGFDVGLLLGSSVGRRGSAEYVIAVLCESSQNGSARALTNILMRLLEIPQDRTIQRMDVAALLEEKLGYSVPRRTDYMAGGKKPRDSYYHACNVLASKILKENMDQYLAVKNRLTVCYRVQATAPFTEETRGLEEAAIAAIAVTRRPEATRDDFEEAFEACRMAIGSDRRIVDRDWCKEFMLRSYETFMVLSIYDEVVGDVEQSRGWLMVLAGTEELPEDPVALVEVIVKSVYRYEEDRERILNDPLTKLMLRNPKGHVKLALVSAMGVISEGAEGTELAETFHRMHEKRGLQVVRADTGTGRSLEYNARRVIEAIRKIDGDTEWGWLGYSQGCANALRAETTIQTGTPEEYELIQDRLIGRMLIFSAFNGSVHGQLGDDKVQAVIMDLEYFMKLLQAHFSSQLAGSALNLLTSALASRLVTDLLVGVQSLTHEGVFTLWRDGQFKQSTPTVAMRGAVQSNVTLPEVLEMLSNMLTKQTINHEHHDTQVTIHECVSRSIHVRNSHTDVFARSGVDAAVQRTHHWSPLLKESAFVTTERDRERHVYDTAKDRHVEPWLENLIRFGLVPFAAEE</sequence>
<gene>
    <name evidence="2" type="ORF">Pmar_PMAR017781</name>
</gene>
<protein>
    <submittedName>
        <fullName evidence="2">Uncharacterized protein</fullName>
    </submittedName>
</protein>
<name>C5L3Z4_PERM5</name>
<feature type="compositionally biased region" description="Basic and acidic residues" evidence="1">
    <location>
        <begin position="943"/>
        <end position="952"/>
    </location>
</feature>
<feature type="compositionally biased region" description="Polar residues" evidence="1">
    <location>
        <begin position="971"/>
        <end position="984"/>
    </location>
</feature>
<dbReference type="InParanoid" id="C5L3Z4"/>
<feature type="compositionally biased region" description="Acidic residues" evidence="1">
    <location>
        <begin position="986"/>
        <end position="996"/>
    </location>
</feature>
<dbReference type="EMBL" id="GG678922">
    <property type="protein sequence ID" value="EER08723.1"/>
    <property type="molecule type" value="Genomic_DNA"/>
</dbReference>
<dbReference type="Proteomes" id="UP000007800">
    <property type="component" value="Unassembled WGS sequence"/>
</dbReference>